<keyword evidence="8" id="KW-0249">Electron transport</keyword>
<keyword evidence="10" id="KW-0408">Iron</keyword>
<dbReference type="RefSeq" id="WP_258818145.1">
    <property type="nucleotide sequence ID" value="NZ_JANUGW010000014.1"/>
</dbReference>
<reference evidence="15 16" key="1">
    <citation type="submission" date="2022-08" db="EMBL/GenBank/DDBJ databases">
        <title>Reclassification of Massilia species as members of the genera Telluria, Duganella, Pseudoduganella, Mokoshia gen. nov. and Zemynaea gen. nov. using orthogonal and non-orthogonal genome-based approaches.</title>
        <authorList>
            <person name="Bowman J.P."/>
        </authorList>
    </citation>
    <scope>NUCLEOTIDE SEQUENCE [LARGE SCALE GENOMIC DNA]</scope>
    <source>
        <strain evidence="15 16">JCM 31316</strain>
    </source>
</reference>
<dbReference type="InterPro" id="IPR011577">
    <property type="entry name" value="Cyt_b561_bac/Ni-Hgenase"/>
</dbReference>
<evidence type="ECO:0000256" key="7">
    <source>
        <dbReference type="ARBA" id="ARBA00022723"/>
    </source>
</evidence>
<sequence length="180" mass="19755">MSDQPAVAYTPTAKALHWTVVLLVTIQFVTALAMPDIGPHTQPDTWISLHFSFGVLILAVMTARLIHRLMYPVPLEASQAPEWERFVALLAHRLFYLILLVGPLLGWASASAHRLNVSLFGLVTLPSIAAPKARWALIAGDVHATAMWVLLALVGLHAAAALYHHVVRHDGTLKRMLPTE</sequence>
<keyword evidence="9 13" id="KW-1133">Transmembrane helix</keyword>
<protein>
    <submittedName>
        <fullName evidence="15">Cytochrome b</fullName>
    </submittedName>
</protein>
<dbReference type="SUPFAM" id="SSF81342">
    <property type="entry name" value="Transmembrane di-heme cytochromes"/>
    <property type="match status" value="1"/>
</dbReference>
<evidence type="ECO:0000256" key="6">
    <source>
        <dbReference type="ARBA" id="ARBA00022692"/>
    </source>
</evidence>
<feature type="transmembrane region" description="Helical" evidence="13">
    <location>
        <begin position="86"/>
        <end position="108"/>
    </location>
</feature>
<feature type="transmembrane region" description="Helical" evidence="13">
    <location>
        <begin position="46"/>
        <end position="66"/>
    </location>
</feature>
<keyword evidence="3" id="KW-0813">Transport</keyword>
<feature type="transmembrane region" description="Helical" evidence="13">
    <location>
        <begin position="15"/>
        <end position="34"/>
    </location>
</feature>
<evidence type="ECO:0000256" key="5">
    <source>
        <dbReference type="ARBA" id="ARBA00022617"/>
    </source>
</evidence>
<dbReference type="EMBL" id="JANUGW010000014">
    <property type="protein sequence ID" value="MCS0583560.1"/>
    <property type="molecule type" value="Genomic_DNA"/>
</dbReference>
<evidence type="ECO:0000256" key="4">
    <source>
        <dbReference type="ARBA" id="ARBA00022475"/>
    </source>
</evidence>
<comment type="similarity">
    <text evidence="12">Belongs to the cytochrome b561 family.</text>
</comment>
<evidence type="ECO:0000256" key="1">
    <source>
        <dbReference type="ARBA" id="ARBA00001970"/>
    </source>
</evidence>
<evidence type="ECO:0000259" key="14">
    <source>
        <dbReference type="Pfam" id="PF01292"/>
    </source>
</evidence>
<gene>
    <name evidence="15" type="ORF">NX784_18370</name>
</gene>
<evidence type="ECO:0000313" key="15">
    <source>
        <dbReference type="EMBL" id="MCS0583560.1"/>
    </source>
</evidence>
<accession>A0ABT1ZUC4</accession>
<dbReference type="PANTHER" id="PTHR30529">
    <property type="entry name" value="CYTOCHROME B561"/>
    <property type="match status" value="1"/>
</dbReference>
<comment type="caution">
    <text evidence="15">The sequence shown here is derived from an EMBL/GenBank/DDBJ whole genome shotgun (WGS) entry which is preliminary data.</text>
</comment>
<dbReference type="PANTHER" id="PTHR30529:SF7">
    <property type="entry name" value="CYTOCHROME B561 BACTERIAL_NI-HYDROGENASE DOMAIN-CONTAINING PROTEIN"/>
    <property type="match status" value="1"/>
</dbReference>
<keyword evidence="5" id="KW-0349">Heme</keyword>
<dbReference type="InterPro" id="IPR052168">
    <property type="entry name" value="Cytochrome_b561_oxidase"/>
</dbReference>
<evidence type="ECO:0000256" key="2">
    <source>
        <dbReference type="ARBA" id="ARBA00004651"/>
    </source>
</evidence>
<evidence type="ECO:0000256" key="8">
    <source>
        <dbReference type="ARBA" id="ARBA00022982"/>
    </source>
</evidence>
<evidence type="ECO:0000256" key="12">
    <source>
        <dbReference type="ARBA" id="ARBA00037975"/>
    </source>
</evidence>
<evidence type="ECO:0000256" key="13">
    <source>
        <dbReference type="SAM" id="Phobius"/>
    </source>
</evidence>
<comment type="subcellular location">
    <subcellularLocation>
        <location evidence="2">Cell membrane</location>
        <topology evidence="2">Multi-pass membrane protein</topology>
    </subcellularLocation>
</comment>
<keyword evidence="6 13" id="KW-0812">Transmembrane</keyword>
<evidence type="ECO:0000256" key="10">
    <source>
        <dbReference type="ARBA" id="ARBA00023004"/>
    </source>
</evidence>
<feature type="domain" description="Cytochrome b561 bacterial/Ni-hydrogenase" evidence="14">
    <location>
        <begin position="9"/>
        <end position="178"/>
    </location>
</feature>
<evidence type="ECO:0000256" key="3">
    <source>
        <dbReference type="ARBA" id="ARBA00022448"/>
    </source>
</evidence>
<name>A0ABT1ZUC4_9BURK</name>
<evidence type="ECO:0000256" key="11">
    <source>
        <dbReference type="ARBA" id="ARBA00023136"/>
    </source>
</evidence>
<keyword evidence="7" id="KW-0479">Metal-binding</keyword>
<feature type="transmembrane region" description="Helical" evidence="13">
    <location>
        <begin position="145"/>
        <end position="166"/>
    </location>
</feature>
<dbReference type="Pfam" id="PF01292">
    <property type="entry name" value="Ni_hydr_CYTB"/>
    <property type="match status" value="1"/>
</dbReference>
<proteinExistence type="inferred from homology"/>
<keyword evidence="4" id="KW-1003">Cell membrane</keyword>
<evidence type="ECO:0000313" key="16">
    <source>
        <dbReference type="Proteomes" id="UP001204151"/>
    </source>
</evidence>
<dbReference type="Proteomes" id="UP001204151">
    <property type="component" value="Unassembled WGS sequence"/>
</dbReference>
<dbReference type="InterPro" id="IPR016174">
    <property type="entry name" value="Di-haem_cyt_TM"/>
</dbReference>
<comment type="cofactor">
    <cofactor evidence="1">
        <name>heme b</name>
        <dbReference type="ChEBI" id="CHEBI:60344"/>
    </cofactor>
</comment>
<keyword evidence="16" id="KW-1185">Reference proteome</keyword>
<keyword evidence="11 13" id="KW-0472">Membrane</keyword>
<evidence type="ECO:0000256" key="9">
    <source>
        <dbReference type="ARBA" id="ARBA00022989"/>
    </source>
</evidence>
<organism evidence="15 16">
    <name type="scientific">Massilia pinisoli</name>
    <dbReference type="NCBI Taxonomy" id="1772194"/>
    <lineage>
        <taxon>Bacteria</taxon>
        <taxon>Pseudomonadati</taxon>
        <taxon>Pseudomonadota</taxon>
        <taxon>Betaproteobacteria</taxon>
        <taxon>Burkholderiales</taxon>
        <taxon>Oxalobacteraceae</taxon>
        <taxon>Telluria group</taxon>
        <taxon>Massilia</taxon>
    </lineage>
</organism>
<feature type="transmembrane region" description="Helical" evidence="13">
    <location>
        <begin position="115"/>
        <end position="133"/>
    </location>
</feature>